<feature type="transmembrane region" description="Helical" evidence="7">
    <location>
        <begin position="308"/>
        <end position="332"/>
    </location>
</feature>
<comment type="subcellular location">
    <subcellularLocation>
        <location evidence="1">Cell membrane</location>
        <topology evidence="1">Multi-pass membrane protein</topology>
    </subcellularLocation>
</comment>
<keyword evidence="4 7" id="KW-1133">Transmembrane helix</keyword>
<feature type="transmembrane region" description="Helical" evidence="7">
    <location>
        <begin position="267"/>
        <end position="288"/>
    </location>
</feature>
<proteinExistence type="predicted"/>
<reference evidence="8 9" key="1">
    <citation type="journal article" date="2015" name="Genome Announc.">
        <title>Complete Genome Sequence of Sedimenticola thiotaurini Strain SIP-G1, a Polyphosphate- and Polyhydroxyalkanoate-Accumulating Sulfur-Oxidizing Gammaproteobacterium Isolated from Salt Marsh Sediments.</title>
        <authorList>
            <person name="Flood B.E."/>
            <person name="Jones D.S."/>
            <person name="Bailey J.V."/>
        </authorList>
    </citation>
    <scope>NUCLEOTIDE SEQUENCE [LARGE SCALE GENOMIC DNA]</scope>
    <source>
        <strain evidence="8 9">SIP-G1</strain>
    </source>
</reference>
<dbReference type="RefSeq" id="WP_046859227.1">
    <property type="nucleotide sequence ID" value="NZ_CP011412.1"/>
</dbReference>
<dbReference type="EMBL" id="CP011412">
    <property type="protein sequence ID" value="AKH20292.1"/>
    <property type="molecule type" value="Genomic_DNA"/>
</dbReference>
<dbReference type="NCBIfam" id="NF037997">
    <property type="entry name" value="Na_Pi_symport"/>
    <property type="match status" value="1"/>
</dbReference>
<dbReference type="PATRIC" id="fig|1543721.4.peg.1643"/>
<dbReference type="Proteomes" id="UP000034410">
    <property type="component" value="Chromosome"/>
</dbReference>
<keyword evidence="9" id="KW-1185">Reference proteome</keyword>
<keyword evidence="3 7" id="KW-0812">Transmembrane</keyword>
<evidence type="ECO:0000256" key="4">
    <source>
        <dbReference type="ARBA" id="ARBA00022989"/>
    </source>
</evidence>
<evidence type="ECO:0000256" key="6">
    <source>
        <dbReference type="SAM" id="MobiDB-lite"/>
    </source>
</evidence>
<feature type="transmembrane region" description="Helical" evidence="7">
    <location>
        <begin position="192"/>
        <end position="222"/>
    </location>
</feature>
<dbReference type="OrthoDB" id="9763003at2"/>
<evidence type="ECO:0000313" key="9">
    <source>
        <dbReference type="Proteomes" id="UP000034410"/>
    </source>
</evidence>
<sequence length="613" mass="67633">MLKKILLPTICLILAYGFWLSEDFKEISAGVAIFMFGMLSLEQGFRTFTGGVLERLINRSTSSPWKSLLFGMVTTSIMQSSSLISVITISFLSAGLLTLMAGIGIIFGANLGTTTGAWLIAGLGLKINIAAYAMPMLVFGVLLILQKAKNLNGLGYILAGLGFLFLGIHYMKEGFDAFRDTINLSQFAVAGYPGLFLFMLLGAFATVVMQSSHATLVLIITALAAQQITYENGLALAIGANVGTTITAILGSISANAQGRRLAGAHLIFNLVTGLIAILLVYQLMYAVDQISQFSGIREDDYTLKLAVFHTLFNLIGVVVMAPLIGPLVHLLERVIKEKRPEIDQPKYLTDSAVEFPETAAKAVLQESLHLYDNAQGIIIHALGFKRPEVLSTLDLLEVAEAQKKLTKLDIDAAYERSIKGLYSEIIAFISRADFSWQMEQSADLHHLREANQHLVEAIKDVKHLQKNLLRYVNSGDRELRHAYDQLRSQLAVIIRQLEDIRLVDQSETAILSLDALRLMLKEIHEGFNTSLIDRIRQRRISPQQGSSLMNDSHYTHSIAKNLIRAAQTLFASGPRELTQAARTISLDDNELQAVSEKEQVEETTQKPQLTLE</sequence>
<gene>
    <name evidence="8" type="ORF">AAY24_07940</name>
</gene>
<evidence type="ECO:0000256" key="7">
    <source>
        <dbReference type="SAM" id="Phobius"/>
    </source>
</evidence>
<name>A0A0F7JXD2_9GAMM</name>
<dbReference type="PANTHER" id="PTHR10010">
    <property type="entry name" value="SOLUTE CARRIER FAMILY 34 SODIUM PHOSPHATE , MEMBER 2-RELATED"/>
    <property type="match status" value="1"/>
</dbReference>
<dbReference type="GO" id="GO:0044341">
    <property type="term" value="P:sodium-dependent phosphate transport"/>
    <property type="evidence" value="ECO:0007669"/>
    <property type="project" value="InterPro"/>
</dbReference>
<accession>A0A0F7JXD2</accession>
<evidence type="ECO:0000256" key="5">
    <source>
        <dbReference type="ARBA" id="ARBA00023136"/>
    </source>
</evidence>
<keyword evidence="2" id="KW-1003">Cell membrane</keyword>
<dbReference type="AlphaFoldDB" id="A0A0F7JXD2"/>
<dbReference type="PANTHER" id="PTHR10010:SF46">
    <property type="entry name" value="SODIUM-DEPENDENT PHOSPHATE TRANSPORT PROTEIN 2B"/>
    <property type="match status" value="1"/>
</dbReference>
<organism evidence="8 9">
    <name type="scientific">Sedimenticola thiotaurini</name>
    <dbReference type="NCBI Taxonomy" id="1543721"/>
    <lineage>
        <taxon>Bacteria</taxon>
        <taxon>Pseudomonadati</taxon>
        <taxon>Pseudomonadota</taxon>
        <taxon>Gammaproteobacteria</taxon>
        <taxon>Chromatiales</taxon>
        <taxon>Sedimenticolaceae</taxon>
        <taxon>Sedimenticola</taxon>
    </lineage>
</organism>
<feature type="region of interest" description="Disordered" evidence="6">
    <location>
        <begin position="593"/>
        <end position="613"/>
    </location>
</feature>
<evidence type="ECO:0000256" key="1">
    <source>
        <dbReference type="ARBA" id="ARBA00004651"/>
    </source>
</evidence>
<feature type="transmembrane region" description="Helical" evidence="7">
    <location>
        <begin position="151"/>
        <end position="171"/>
    </location>
</feature>
<dbReference type="GO" id="GO:0005436">
    <property type="term" value="F:sodium:phosphate symporter activity"/>
    <property type="evidence" value="ECO:0007669"/>
    <property type="project" value="InterPro"/>
</dbReference>
<feature type="compositionally biased region" description="Basic and acidic residues" evidence="6">
    <location>
        <begin position="596"/>
        <end position="605"/>
    </location>
</feature>
<keyword evidence="5 7" id="KW-0472">Membrane</keyword>
<feature type="transmembrane region" description="Helical" evidence="7">
    <location>
        <begin position="127"/>
        <end position="145"/>
    </location>
</feature>
<protein>
    <submittedName>
        <fullName evidence="8">Sodium:phosphate symporter</fullName>
    </submittedName>
</protein>
<feature type="transmembrane region" description="Helical" evidence="7">
    <location>
        <begin position="234"/>
        <end position="255"/>
    </location>
</feature>
<evidence type="ECO:0000313" key="8">
    <source>
        <dbReference type="EMBL" id="AKH20292.1"/>
    </source>
</evidence>
<evidence type="ECO:0000256" key="2">
    <source>
        <dbReference type="ARBA" id="ARBA00022475"/>
    </source>
</evidence>
<evidence type="ECO:0000256" key="3">
    <source>
        <dbReference type="ARBA" id="ARBA00022692"/>
    </source>
</evidence>
<dbReference type="KEGG" id="seds:AAY24_07940"/>
<dbReference type="Pfam" id="PF02690">
    <property type="entry name" value="Na_Pi_cotrans"/>
    <property type="match status" value="2"/>
</dbReference>
<dbReference type="GO" id="GO:0005886">
    <property type="term" value="C:plasma membrane"/>
    <property type="evidence" value="ECO:0007669"/>
    <property type="project" value="UniProtKB-SubCell"/>
</dbReference>
<dbReference type="InterPro" id="IPR003841">
    <property type="entry name" value="Na/Pi_transpt"/>
</dbReference>